<dbReference type="PANTHER" id="PTHR35010:SF2">
    <property type="entry name" value="BLL4672 PROTEIN"/>
    <property type="match status" value="1"/>
</dbReference>
<dbReference type="Proteomes" id="UP001138997">
    <property type="component" value="Unassembled WGS sequence"/>
</dbReference>
<dbReference type="InterPro" id="IPR010982">
    <property type="entry name" value="Lambda_DNA-bd_dom_sf"/>
</dbReference>
<dbReference type="PROSITE" id="PS50943">
    <property type="entry name" value="HTH_CROC1"/>
    <property type="match status" value="1"/>
</dbReference>
<evidence type="ECO:0000313" key="2">
    <source>
        <dbReference type="EMBL" id="MCD5316038.1"/>
    </source>
</evidence>
<sequence>MGSPPAVQTELRRRVREFLSTRRARLTPLQAGLPVTGGRRRVQGLRREEVAALAGISVEYYIRLERGDASNVSDAVLDGIGRALQLSAAEHAHLLGLLRAGTTAVCAPAAPPAQLRAPVQRILDSMTTTPALVHDGRLNVLGSNALGKALFEAMTGTNLARFTFLDPAARTFWADWDTVADDTVNRLLTAAGARPCDAARTGLVSELSSASAEFRERWARHDVCVHSSGVTRLLHPLVGELELAFESTTLDSDPGQTLLMYTAEPGSSAEDGLKLLASWSAVMQR</sequence>
<name>A0A9X1NMX9_9ACTN</name>
<comment type="caution">
    <text evidence="2">The sequence shown here is derived from an EMBL/GenBank/DDBJ whole genome shotgun (WGS) entry which is preliminary data.</text>
</comment>
<accession>A0A9X1NMX9</accession>
<dbReference type="Gene3D" id="1.10.260.40">
    <property type="entry name" value="lambda repressor-like DNA-binding domains"/>
    <property type="match status" value="1"/>
</dbReference>
<proteinExistence type="predicted"/>
<protein>
    <submittedName>
        <fullName evidence="2">Helix-turn-helix transcriptional regulator</fullName>
    </submittedName>
</protein>
<evidence type="ECO:0000313" key="3">
    <source>
        <dbReference type="Proteomes" id="UP001138997"/>
    </source>
</evidence>
<dbReference type="Pfam" id="PF13560">
    <property type="entry name" value="HTH_31"/>
    <property type="match status" value="1"/>
</dbReference>
<dbReference type="Pfam" id="PF17765">
    <property type="entry name" value="MLTR_LBD"/>
    <property type="match status" value="1"/>
</dbReference>
<dbReference type="Gene3D" id="3.30.450.180">
    <property type="match status" value="1"/>
</dbReference>
<reference evidence="2" key="1">
    <citation type="submission" date="2021-11" db="EMBL/GenBank/DDBJ databases">
        <title>Streptomyces corallinus and Kineosporia corallina sp. nov., two new coral-derived marine actinobacteria.</title>
        <authorList>
            <person name="Buangrab K."/>
            <person name="Sutthacheep M."/>
            <person name="Yeemin T."/>
            <person name="Harunari E."/>
            <person name="Igarashi Y."/>
            <person name="Sripreechasak P."/>
            <person name="Kanchanasin P."/>
            <person name="Tanasupawat S."/>
            <person name="Phongsopitanun W."/>
        </authorList>
    </citation>
    <scope>NUCLEOTIDE SEQUENCE</scope>
    <source>
        <strain evidence="2">JCM 31032</strain>
    </source>
</reference>
<dbReference type="SMART" id="SM00530">
    <property type="entry name" value="HTH_XRE"/>
    <property type="match status" value="1"/>
</dbReference>
<dbReference type="EMBL" id="JAJOMB010000026">
    <property type="protein sequence ID" value="MCD5316038.1"/>
    <property type="molecule type" value="Genomic_DNA"/>
</dbReference>
<feature type="domain" description="HTH cro/C1-type" evidence="1">
    <location>
        <begin position="40"/>
        <end position="91"/>
    </location>
</feature>
<dbReference type="GO" id="GO:0003677">
    <property type="term" value="F:DNA binding"/>
    <property type="evidence" value="ECO:0007669"/>
    <property type="project" value="InterPro"/>
</dbReference>
<gene>
    <name evidence="2" type="ORF">LR394_34600</name>
</gene>
<dbReference type="CDD" id="cd00093">
    <property type="entry name" value="HTH_XRE"/>
    <property type="match status" value="1"/>
</dbReference>
<dbReference type="PANTHER" id="PTHR35010">
    <property type="entry name" value="BLL4672 PROTEIN-RELATED"/>
    <property type="match status" value="1"/>
</dbReference>
<dbReference type="InterPro" id="IPR041413">
    <property type="entry name" value="MLTR_LBD"/>
</dbReference>
<dbReference type="InterPro" id="IPR001387">
    <property type="entry name" value="Cro/C1-type_HTH"/>
</dbReference>
<dbReference type="SUPFAM" id="SSF47413">
    <property type="entry name" value="lambda repressor-like DNA-binding domains"/>
    <property type="match status" value="1"/>
</dbReference>
<dbReference type="RefSeq" id="WP_231448876.1">
    <property type="nucleotide sequence ID" value="NZ_JAJOMB010000026.1"/>
</dbReference>
<keyword evidence="3" id="KW-1185">Reference proteome</keyword>
<evidence type="ECO:0000259" key="1">
    <source>
        <dbReference type="PROSITE" id="PS50943"/>
    </source>
</evidence>
<dbReference type="AlphaFoldDB" id="A0A9X1NMX9"/>
<organism evidence="2 3">
    <name type="scientific">Kineosporia babensis</name>
    <dbReference type="NCBI Taxonomy" id="499548"/>
    <lineage>
        <taxon>Bacteria</taxon>
        <taxon>Bacillati</taxon>
        <taxon>Actinomycetota</taxon>
        <taxon>Actinomycetes</taxon>
        <taxon>Kineosporiales</taxon>
        <taxon>Kineosporiaceae</taxon>
        <taxon>Kineosporia</taxon>
    </lineage>
</organism>